<dbReference type="EMBL" id="FOYV01000001">
    <property type="protein sequence ID" value="SFR38080.1"/>
    <property type="molecule type" value="Genomic_DNA"/>
</dbReference>
<accession>A0A1I6G7G4</accession>
<dbReference type="AlphaFoldDB" id="A0A1I6G7G4"/>
<name>A0A1I6G7G4_9GAMM</name>
<dbReference type="Proteomes" id="UP000199290">
    <property type="component" value="Unassembled WGS sequence"/>
</dbReference>
<organism evidence="1 2">
    <name type="scientific">Marinobacter gudaonensis</name>
    <dbReference type="NCBI Taxonomy" id="375760"/>
    <lineage>
        <taxon>Bacteria</taxon>
        <taxon>Pseudomonadati</taxon>
        <taxon>Pseudomonadota</taxon>
        <taxon>Gammaproteobacteria</taxon>
        <taxon>Pseudomonadales</taxon>
        <taxon>Marinobacteraceae</taxon>
        <taxon>Marinobacter</taxon>
    </lineage>
</organism>
<proteinExistence type="predicted"/>
<evidence type="ECO:0000313" key="2">
    <source>
        <dbReference type="Proteomes" id="UP000199290"/>
    </source>
</evidence>
<gene>
    <name evidence="1" type="ORF">SAMN04488073_0125</name>
</gene>
<keyword evidence="2" id="KW-1185">Reference proteome</keyword>
<sequence length="214" mass="23127">MTVLRPTRLKSEKTGARRPSASFLARPLAACLVLLSVSGCASYYSHFAMFPAANSSGEPRQVRLSWQTAEYPDWWFLGNRATSVKLETQCSDRVWRLRDGDDDQAGQCATGIRACGEKGQDLVAATGQPATPGFRCMAINPQDPAARIAGVGSKLELLVSCEPAVVAEGQGDDARNLDYLRASAVPYTVYVRKAPRGSLIAKPPRFDDSVCDAE</sequence>
<evidence type="ECO:0000313" key="1">
    <source>
        <dbReference type="EMBL" id="SFR38080.1"/>
    </source>
</evidence>
<protein>
    <submittedName>
        <fullName evidence="1">Uncharacterized protein</fullName>
    </submittedName>
</protein>
<dbReference type="STRING" id="375760.SAMN04488073_0125"/>
<reference evidence="2" key="1">
    <citation type="submission" date="2016-10" db="EMBL/GenBank/DDBJ databases">
        <authorList>
            <person name="Varghese N."/>
            <person name="Submissions S."/>
        </authorList>
    </citation>
    <scope>NUCLEOTIDE SEQUENCE [LARGE SCALE GENOMIC DNA]</scope>
    <source>
        <strain evidence="2">CGMCC 1.6294</strain>
    </source>
</reference>